<evidence type="ECO:0000313" key="1">
    <source>
        <dbReference type="EMBL" id="QIK74878.1"/>
    </source>
</evidence>
<accession>A0A6G7YE15</accession>
<dbReference type="KEGG" id="npi:G7071_04985"/>
<dbReference type="InterPro" id="IPR029058">
    <property type="entry name" value="AB_hydrolase_fold"/>
</dbReference>
<dbReference type="Gene3D" id="3.40.50.1820">
    <property type="entry name" value="alpha/beta hydrolase"/>
    <property type="match status" value="1"/>
</dbReference>
<name>A0A6G7YE15_9ACTN</name>
<protein>
    <submittedName>
        <fullName evidence="1">Uncharacterized protein</fullName>
    </submittedName>
</protein>
<dbReference type="SUPFAM" id="SSF53474">
    <property type="entry name" value="alpha/beta-Hydrolases"/>
    <property type="match status" value="1"/>
</dbReference>
<dbReference type="EMBL" id="CP049866">
    <property type="protein sequence ID" value="QIK74878.1"/>
    <property type="molecule type" value="Genomic_DNA"/>
</dbReference>
<keyword evidence="2" id="KW-1185">Reference proteome</keyword>
<organism evidence="1 2">
    <name type="scientific">Nocardioides piscis</name>
    <dbReference type="NCBI Taxonomy" id="2714938"/>
    <lineage>
        <taxon>Bacteria</taxon>
        <taxon>Bacillati</taxon>
        <taxon>Actinomycetota</taxon>
        <taxon>Actinomycetes</taxon>
        <taxon>Propionibacteriales</taxon>
        <taxon>Nocardioidaceae</taxon>
        <taxon>Nocardioides</taxon>
    </lineage>
</organism>
<proteinExistence type="predicted"/>
<gene>
    <name evidence="1" type="ORF">G7071_04985</name>
</gene>
<evidence type="ECO:0000313" key="2">
    <source>
        <dbReference type="Proteomes" id="UP000502035"/>
    </source>
</evidence>
<reference evidence="1 2" key="1">
    <citation type="submission" date="2020-03" db="EMBL/GenBank/DDBJ databases">
        <title>Nocardioides sp. nov., isolated from fish.</title>
        <authorList>
            <person name="Hyun D.-W."/>
            <person name="Bae J.-W."/>
        </authorList>
    </citation>
    <scope>NUCLEOTIDE SEQUENCE [LARGE SCALE GENOMIC DNA]</scope>
    <source>
        <strain evidence="1 2">HDW12A</strain>
    </source>
</reference>
<dbReference type="AlphaFoldDB" id="A0A6G7YE15"/>
<dbReference type="Proteomes" id="UP000502035">
    <property type="component" value="Chromosome"/>
</dbReference>
<sequence>MLVGGALPMRFLEAQWPPGVPVQVHATADDPFDDGPEVAAEFRSDVEQAGGVVEAFTYPGSGHLFNDPELPDEFQPAEAEEFYARLLEFIAR</sequence>
<dbReference type="RefSeq" id="WP_166315656.1">
    <property type="nucleotide sequence ID" value="NZ_CP049866.1"/>
</dbReference>